<evidence type="ECO:0000313" key="4">
    <source>
        <dbReference type="Proteomes" id="UP001372338"/>
    </source>
</evidence>
<dbReference type="InterPro" id="IPR002182">
    <property type="entry name" value="NB-ARC"/>
</dbReference>
<evidence type="ECO:0000256" key="1">
    <source>
        <dbReference type="ARBA" id="ARBA00022821"/>
    </source>
</evidence>
<reference evidence="3 4" key="1">
    <citation type="submission" date="2024-01" db="EMBL/GenBank/DDBJ databases">
        <title>The genomes of 5 underutilized Papilionoideae crops provide insights into root nodulation and disease resistanc.</title>
        <authorList>
            <person name="Yuan L."/>
        </authorList>
    </citation>
    <scope>NUCLEOTIDE SEQUENCE [LARGE SCALE GENOMIC DNA]</scope>
    <source>
        <strain evidence="3">ZHUSHIDOU_FW_LH</strain>
        <tissue evidence="3">Leaf</tissue>
    </source>
</reference>
<evidence type="ECO:0000313" key="3">
    <source>
        <dbReference type="EMBL" id="KAK7268615.1"/>
    </source>
</evidence>
<dbReference type="Pfam" id="PF00931">
    <property type="entry name" value="NB-ARC"/>
    <property type="match status" value="1"/>
</dbReference>
<keyword evidence="4" id="KW-1185">Reference proteome</keyword>
<dbReference type="GO" id="GO:0043531">
    <property type="term" value="F:ADP binding"/>
    <property type="evidence" value="ECO:0007669"/>
    <property type="project" value="InterPro"/>
</dbReference>
<dbReference type="SUPFAM" id="SSF52540">
    <property type="entry name" value="P-loop containing nucleoside triphosphate hydrolases"/>
    <property type="match status" value="1"/>
</dbReference>
<accession>A0AAN9I9D9</accession>
<proteinExistence type="predicted"/>
<sequence length="281" mass="31642">MNHYQEELEALDESIRRFFELDMQVQKQRDAVGVHFHTLNTLVFGGRKPSCSPPKPPSFTVGLDVPMRQLKLKLLQDQVGVSVINVTGLGGSGKTTLAKMLCQDDQIKGKFKDKIFFLTFGKMPKLNKIVQNLFQHSGYQVPGLQSNDDTLNQLEHFLKQIGSSPVLLILDDVWPGSESFVEKFVFQISGYKILVTSRFTIGRFGPPYVLKPLAYNDAIKLFRHSASLNQSSSYVPNNVLEKVLMASQNMFLKLHSQVLMASQNMFLKLLETVTVVNGMKT</sequence>
<dbReference type="PANTHER" id="PTHR36766:SF3">
    <property type="entry name" value="RPW8 DOMAIN-CONTAINING PROTEIN"/>
    <property type="match status" value="1"/>
</dbReference>
<gene>
    <name evidence="3" type="ORF">RIF29_21317</name>
</gene>
<protein>
    <recommendedName>
        <fullName evidence="2">NB-ARC domain-containing protein</fullName>
    </recommendedName>
</protein>
<evidence type="ECO:0000259" key="2">
    <source>
        <dbReference type="Pfam" id="PF00931"/>
    </source>
</evidence>
<dbReference type="Proteomes" id="UP001372338">
    <property type="component" value="Unassembled WGS sequence"/>
</dbReference>
<comment type="caution">
    <text evidence="3">The sequence shown here is derived from an EMBL/GenBank/DDBJ whole genome shotgun (WGS) entry which is preliminary data.</text>
</comment>
<organism evidence="3 4">
    <name type="scientific">Crotalaria pallida</name>
    <name type="common">Smooth rattlebox</name>
    <name type="synonym">Crotalaria striata</name>
    <dbReference type="NCBI Taxonomy" id="3830"/>
    <lineage>
        <taxon>Eukaryota</taxon>
        <taxon>Viridiplantae</taxon>
        <taxon>Streptophyta</taxon>
        <taxon>Embryophyta</taxon>
        <taxon>Tracheophyta</taxon>
        <taxon>Spermatophyta</taxon>
        <taxon>Magnoliopsida</taxon>
        <taxon>eudicotyledons</taxon>
        <taxon>Gunneridae</taxon>
        <taxon>Pentapetalae</taxon>
        <taxon>rosids</taxon>
        <taxon>fabids</taxon>
        <taxon>Fabales</taxon>
        <taxon>Fabaceae</taxon>
        <taxon>Papilionoideae</taxon>
        <taxon>50 kb inversion clade</taxon>
        <taxon>genistoids sensu lato</taxon>
        <taxon>core genistoids</taxon>
        <taxon>Crotalarieae</taxon>
        <taxon>Crotalaria</taxon>
    </lineage>
</organism>
<dbReference type="GO" id="GO:0006952">
    <property type="term" value="P:defense response"/>
    <property type="evidence" value="ECO:0007669"/>
    <property type="project" value="UniProtKB-KW"/>
</dbReference>
<keyword evidence="1" id="KW-0611">Plant defense</keyword>
<dbReference type="PRINTS" id="PR00364">
    <property type="entry name" value="DISEASERSIST"/>
</dbReference>
<dbReference type="EMBL" id="JAYWIO010000004">
    <property type="protein sequence ID" value="KAK7268615.1"/>
    <property type="molecule type" value="Genomic_DNA"/>
</dbReference>
<dbReference type="PANTHER" id="PTHR36766">
    <property type="entry name" value="PLANT BROAD-SPECTRUM MILDEW RESISTANCE PROTEIN RPW8"/>
    <property type="match status" value="1"/>
</dbReference>
<name>A0AAN9I9D9_CROPI</name>
<feature type="domain" description="NB-ARC" evidence="2">
    <location>
        <begin position="66"/>
        <end position="198"/>
    </location>
</feature>
<dbReference type="Gene3D" id="3.40.50.300">
    <property type="entry name" value="P-loop containing nucleotide triphosphate hydrolases"/>
    <property type="match status" value="1"/>
</dbReference>
<dbReference type="AlphaFoldDB" id="A0AAN9I9D9"/>
<dbReference type="InterPro" id="IPR027417">
    <property type="entry name" value="P-loop_NTPase"/>
</dbReference>